<evidence type="ECO:0000256" key="1">
    <source>
        <dbReference type="ARBA" id="ARBA00022485"/>
    </source>
</evidence>
<proteinExistence type="predicted"/>
<dbReference type="RefSeq" id="WP_200355185.1">
    <property type="nucleotide sequence ID" value="NZ_JAENIL010000013.1"/>
</dbReference>
<evidence type="ECO:0000256" key="2">
    <source>
        <dbReference type="ARBA" id="ARBA00022723"/>
    </source>
</evidence>
<evidence type="ECO:0000256" key="3">
    <source>
        <dbReference type="ARBA" id="ARBA00023002"/>
    </source>
</evidence>
<reference evidence="6" key="1">
    <citation type="submission" date="2021-01" db="EMBL/GenBank/DDBJ databases">
        <title>Modified the classification status of verrucomicrobia.</title>
        <authorList>
            <person name="Feng X."/>
        </authorList>
    </citation>
    <scope>NUCLEOTIDE SEQUENCE</scope>
    <source>
        <strain evidence="6">KCTC 13126</strain>
    </source>
</reference>
<dbReference type="PANTHER" id="PTHR43498">
    <property type="entry name" value="FERREDOXIN:COB-COM HETERODISULFIDE REDUCTASE SUBUNIT A"/>
    <property type="match status" value="1"/>
</dbReference>
<sequence>MNQQANIIDLSDRSSDRWLQMGTGERQTPQRKKSFTSDVTVIGGGMAGICAAVAAARNGAKVILVQDRSVLGGNASSEIRVIVHGVTKLTTGLADRETGIIEEILLHNRFMNSQNSFTVWDHVLYDFVVREPNLTLLFDTQALKANMDGDRIASARCWQGPTETEITIHAKQFIDCSGDGLLAATSGAYYRTGREARSEFNERFAPEKADGWTLGATILLSSDDMGKPMPFKAPSFAIPYHGDDKHSSKGHDDRSIIPFQEGFWWVEVGSDFDIVGDFDEIRHKLMGYAYGVWDYVKNSGKYPEADNYALGWVGSVPGRRESRRFIGDFILSESDLVDHKHFEDTVAFGGWPLDEHNPGGIENLEDPPSFWHSHFDKVYEIPYRSLYSKNVSNLQFAGRNVSVTHVALSSTRLMATCATMGQAVGTAAAMCIEKGITPRELSANHIKALQEQLQRDDAYIPNHAASDEQNLAKQATRIVASSTSSGDVKLLLDGVPRDEHGRTHHWASQGLNEHLILEWAESVELSQVLIKCDTNLQRNIMMLKTPRDSENYAPAIPVELLKSLELEAKIGKKWVKLAEIEENTTRLIKFKFESVRTSTIRINLKDTYGSPKVKLFEIRCYR</sequence>
<dbReference type="Proteomes" id="UP000617628">
    <property type="component" value="Unassembled WGS sequence"/>
</dbReference>
<keyword evidence="1" id="KW-0004">4Fe-4S</keyword>
<keyword evidence="2" id="KW-0479">Metal-binding</keyword>
<dbReference type="InterPro" id="IPR039650">
    <property type="entry name" value="HdrA-like"/>
</dbReference>
<dbReference type="EMBL" id="JAENIL010000013">
    <property type="protein sequence ID" value="MBK1876969.1"/>
    <property type="molecule type" value="Genomic_DNA"/>
</dbReference>
<comment type="caution">
    <text evidence="6">The sequence shown here is derived from an EMBL/GenBank/DDBJ whole genome shotgun (WGS) entry which is preliminary data.</text>
</comment>
<accession>A0A934S010</accession>
<gene>
    <name evidence="6" type="ORF">JIN87_08825</name>
</gene>
<dbReference type="AlphaFoldDB" id="A0A934S010"/>
<evidence type="ECO:0000256" key="4">
    <source>
        <dbReference type="ARBA" id="ARBA00023004"/>
    </source>
</evidence>
<name>A0A934S010_9BACT</name>
<dbReference type="SUPFAM" id="SSF51905">
    <property type="entry name" value="FAD/NAD(P)-binding domain"/>
    <property type="match status" value="1"/>
</dbReference>
<keyword evidence="7" id="KW-1185">Reference proteome</keyword>
<dbReference type="PANTHER" id="PTHR43498:SF1">
    <property type="entry name" value="COB--COM HETERODISULFIDE REDUCTASE IRON-SULFUR SUBUNIT A"/>
    <property type="match status" value="1"/>
</dbReference>
<protein>
    <submittedName>
        <fullName evidence="6">FAD-dependent oxidoreductase</fullName>
    </submittedName>
</protein>
<keyword evidence="3" id="KW-0560">Oxidoreductase</keyword>
<keyword evidence="5" id="KW-0411">Iron-sulfur</keyword>
<dbReference type="GO" id="GO:0046872">
    <property type="term" value="F:metal ion binding"/>
    <property type="evidence" value="ECO:0007669"/>
    <property type="project" value="UniProtKB-KW"/>
</dbReference>
<dbReference type="GO" id="GO:0051539">
    <property type="term" value="F:4 iron, 4 sulfur cluster binding"/>
    <property type="evidence" value="ECO:0007669"/>
    <property type="project" value="UniProtKB-KW"/>
</dbReference>
<dbReference type="GO" id="GO:0016491">
    <property type="term" value="F:oxidoreductase activity"/>
    <property type="evidence" value="ECO:0007669"/>
    <property type="project" value="UniProtKB-KW"/>
</dbReference>
<evidence type="ECO:0000313" key="6">
    <source>
        <dbReference type="EMBL" id="MBK1876969.1"/>
    </source>
</evidence>
<keyword evidence="4" id="KW-0408">Iron</keyword>
<evidence type="ECO:0000313" key="7">
    <source>
        <dbReference type="Proteomes" id="UP000617628"/>
    </source>
</evidence>
<dbReference type="Gene3D" id="2.60.120.260">
    <property type="entry name" value="Galactose-binding domain-like"/>
    <property type="match status" value="1"/>
</dbReference>
<organism evidence="6 7">
    <name type="scientific">Pelagicoccus mobilis</name>
    <dbReference type="NCBI Taxonomy" id="415221"/>
    <lineage>
        <taxon>Bacteria</taxon>
        <taxon>Pseudomonadati</taxon>
        <taxon>Verrucomicrobiota</taxon>
        <taxon>Opitutia</taxon>
        <taxon>Puniceicoccales</taxon>
        <taxon>Pelagicoccaceae</taxon>
        <taxon>Pelagicoccus</taxon>
    </lineage>
</organism>
<dbReference type="Pfam" id="PF12831">
    <property type="entry name" value="FAD_oxidored"/>
    <property type="match status" value="1"/>
</dbReference>
<evidence type="ECO:0000256" key="5">
    <source>
        <dbReference type="ARBA" id="ARBA00023014"/>
    </source>
</evidence>
<dbReference type="Gene3D" id="3.50.50.60">
    <property type="entry name" value="FAD/NAD(P)-binding domain"/>
    <property type="match status" value="1"/>
</dbReference>
<dbReference type="InterPro" id="IPR036188">
    <property type="entry name" value="FAD/NAD-bd_sf"/>
</dbReference>